<keyword evidence="3" id="KW-0812">Transmembrane</keyword>
<evidence type="ECO:0000256" key="2">
    <source>
        <dbReference type="ARBA" id="ARBA00034247"/>
    </source>
</evidence>
<gene>
    <name evidence="5" type="ORF">J121_867</name>
</gene>
<protein>
    <recommendedName>
        <fullName evidence="1">diguanylate cyclase</fullName>
        <ecNumber evidence="1">2.7.7.65</ecNumber>
    </recommendedName>
</protein>
<comment type="caution">
    <text evidence="5">The sequence shown here is derived from an EMBL/GenBank/DDBJ whole genome shotgun (WGS) entry which is preliminary data.</text>
</comment>
<feature type="transmembrane region" description="Helical" evidence="3">
    <location>
        <begin position="42"/>
        <end position="70"/>
    </location>
</feature>
<name>A0A0L1KHR0_9SPHN</name>
<dbReference type="Proteomes" id="UP000037446">
    <property type="component" value="Unassembled WGS sequence"/>
</dbReference>
<feature type="transmembrane region" description="Helical" evidence="3">
    <location>
        <begin position="131"/>
        <end position="150"/>
    </location>
</feature>
<sequence length="392" mass="42547">MFTDSRFDDTASQGLTRLAVDPFEIEREAVIAMLERERRSVLASMIGLAMLAAGVAMLPNAAAMTVLLLLRAASFVYTHKAVGELERVMRARKPAQSARRVVLFAMCLTGITLALMLWPPPPDSPVVAVNLVRGVVVIVVTLIAVTLAALPVARDAMLASFWLTVLGMIVLHPGVQHPALVVMLALIVIGIRIYSASTGEHIQSAAKVLVENRQLSEDLADALAHAEFLSWRDPLTGLFNRRKLFEETRIERSTQPRHLMTIDLDRFKAINDTYGHGVGDHVLIATADAIREWGGTLPAAAGHQAFRLGGEEFLVITRGLDDGAAADAAERLRSAIAQIARGFSEHPDIRISASIGLTGWRFGEGLDDALLRADAACYEAKNTGRNRVRRAA</sequence>
<organism evidence="5 6">
    <name type="scientific">Qipengyuania citrea LAMA 915</name>
    <dbReference type="NCBI Taxonomy" id="1306953"/>
    <lineage>
        <taxon>Bacteria</taxon>
        <taxon>Pseudomonadati</taxon>
        <taxon>Pseudomonadota</taxon>
        <taxon>Alphaproteobacteria</taxon>
        <taxon>Sphingomonadales</taxon>
        <taxon>Erythrobacteraceae</taxon>
        <taxon>Qipengyuania</taxon>
    </lineage>
</organism>
<dbReference type="PANTHER" id="PTHR45138">
    <property type="entry name" value="REGULATORY COMPONENTS OF SENSORY TRANSDUCTION SYSTEM"/>
    <property type="match status" value="1"/>
</dbReference>
<feature type="transmembrane region" description="Helical" evidence="3">
    <location>
        <begin position="101"/>
        <end position="119"/>
    </location>
</feature>
<dbReference type="InterPro" id="IPR000160">
    <property type="entry name" value="GGDEF_dom"/>
</dbReference>
<keyword evidence="3" id="KW-1133">Transmembrane helix</keyword>
<evidence type="ECO:0000256" key="1">
    <source>
        <dbReference type="ARBA" id="ARBA00012528"/>
    </source>
</evidence>
<accession>A0A0L1KHR0</accession>
<dbReference type="PATRIC" id="fig|1306953.7.peg.876"/>
<reference evidence="5" key="1">
    <citation type="submission" date="2015-02" db="EMBL/GenBank/DDBJ databases">
        <authorList>
            <person name="Chooi Y.-H."/>
        </authorList>
    </citation>
    <scope>NUCLEOTIDE SEQUENCE [LARGE SCALE GENOMIC DNA]</scope>
    <source>
        <strain evidence="5">LAMA 915</strain>
    </source>
</reference>
<dbReference type="GO" id="GO:0043709">
    <property type="term" value="P:cell adhesion involved in single-species biofilm formation"/>
    <property type="evidence" value="ECO:0007669"/>
    <property type="project" value="TreeGrafter"/>
</dbReference>
<dbReference type="PROSITE" id="PS50887">
    <property type="entry name" value="GGDEF"/>
    <property type="match status" value="1"/>
</dbReference>
<dbReference type="InterPro" id="IPR043128">
    <property type="entry name" value="Rev_trsase/Diguanyl_cyclase"/>
</dbReference>
<dbReference type="InterPro" id="IPR029787">
    <property type="entry name" value="Nucleotide_cyclase"/>
</dbReference>
<dbReference type="AlphaFoldDB" id="A0A0L1KHR0"/>
<dbReference type="PANTHER" id="PTHR45138:SF9">
    <property type="entry name" value="DIGUANYLATE CYCLASE DGCM-RELATED"/>
    <property type="match status" value="1"/>
</dbReference>
<dbReference type="EMBL" id="JYNE01000001">
    <property type="protein sequence ID" value="KNH03600.1"/>
    <property type="molecule type" value="Genomic_DNA"/>
</dbReference>
<dbReference type="RefSeq" id="WP_198143400.1">
    <property type="nucleotide sequence ID" value="NZ_JYNE01000001.1"/>
</dbReference>
<dbReference type="CDD" id="cd01949">
    <property type="entry name" value="GGDEF"/>
    <property type="match status" value="1"/>
</dbReference>
<evidence type="ECO:0000256" key="3">
    <source>
        <dbReference type="SAM" id="Phobius"/>
    </source>
</evidence>
<dbReference type="GO" id="GO:1902201">
    <property type="term" value="P:negative regulation of bacterial-type flagellum-dependent cell motility"/>
    <property type="evidence" value="ECO:0007669"/>
    <property type="project" value="TreeGrafter"/>
</dbReference>
<dbReference type="EC" id="2.7.7.65" evidence="1"/>
<feature type="domain" description="GGDEF" evidence="4">
    <location>
        <begin position="255"/>
        <end position="392"/>
    </location>
</feature>
<dbReference type="STRING" id="1306953.J121_867"/>
<keyword evidence="3" id="KW-0472">Membrane</keyword>
<comment type="catalytic activity">
    <reaction evidence="2">
        <text>2 GTP = 3',3'-c-di-GMP + 2 diphosphate</text>
        <dbReference type="Rhea" id="RHEA:24898"/>
        <dbReference type="ChEBI" id="CHEBI:33019"/>
        <dbReference type="ChEBI" id="CHEBI:37565"/>
        <dbReference type="ChEBI" id="CHEBI:58805"/>
        <dbReference type="EC" id="2.7.7.65"/>
    </reaction>
</comment>
<dbReference type="Pfam" id="PF00990">
    <property type="entry name" value="GGDEF"/>
    <property type="match status" value="1"/>
</dbReference>
<feature type="transmembrane region" description="Helical" evidence="3">
    <location>
        <begin position="179"/>
        <end position="197"/>
    </location>
</feature>
<dbReference type="GO" id="GO:0052621">
    <property type="term" value="F:diguanylate cyclase activity"/>
    <property type="evidence" value="ECO:0007669"/>
    <property type="project" value="UniProtKB-EC"/>
</dbReference>
<evidence type="ECO:0000259" key="4">
    <source>
        <dbReference type="PROSITE" id="PS50887"/>
    </source>
</evidence>
<feature type="transmembrane region" description="Helical" evidence="3">
    <location>
        <begin position="157"/>
        <end position="173"/>
    </location>
</feature>
<evidence type="ECO:0000313" key="5">
    <source>
        <dbReference type="EMBL" id="KNH03600.1"/>
    </source>
</evidence>
<dbReference type="InterPro" id="IPR050469">
    <property type="entry name" value="Diguanylate_Cyclase"/>
</dbReference>
<proteinExistence type="predicted"/>
<dbReference type="NCBIfam" id="TIGR00254">
    <property type="entry name" value="GGDEF"/>
    <property type="match status" value="1"/>
</dbReference>
<dbReference type="SUPFAM" id="SSF55073">
    <property type="entry name" value="Nucleotide cyclase"/>
    <property type="match status" value="1"/>
</dbReference>
<dbReference type="SMART" id="SM00267">
    <property type="entry name" value="GGDEF"/>
    <property type="match status" value="1"/>
</dbReference>
<dbReference type="GO" id="GO:0005886">
    <property type="term" value="C:plasma membrane"/>
    <property type="evidence" value="ECO:0007669"/>
    <property type="project" value="TreeGrafter"/>
</dbReference>
<evidence type="ECO:0000313" key="6">
    <source>
        <dbReference type="Proteomes" id="UP000037446"/>
    </source>
</evidence>
<dbReference type="Gene3D" id="3.30.70.270">
    <property type="match status" value="1"/>
</dbReference>